<dbReference type="InterPro" id="IPR001279">
    <property type="entry name" value="Metallo-B-lactamas"/>
</dbReference>
<dbReference type="SMART" id="SM00849">
    <property type="entry name" value="Lactamase_B"/>
    <property type="match status" value="1"/>
</dbReference>
<reference evidence="2" key="1">
    <citation type="submission" date="2015-10" db="EMBL/GenBank/DDBJ databases">
        <authorList>
            <person name="Gilbert D.G."/>
        </authorList>
    </citation>
    <scope>NUCLEOTIDE SEQUENCE</scope>
</reference>
<dbReference type="EC" id="3.7.1.2" evidence="2"/>
<dbReference type="PANTHER" id="PTHR42951">
    <property type="entry name" value="METALLO-BETA-LACTAMASE DOMAIN-CONTAINING"/>
    <property type="match status" value="1"/>
</dbReference>
<dbReference type="Pfam" id="PF00753">
    <property type="entry name" value="Lactamase_B"/>
    <property type="match status" value="1"/>
</dbReference>
<feature type="domain" description="Metallo-beta-lactamase" evidence="1">
    <location>
        <begin position="47"/>
        <end position="253"/>
    </location>
</feature>
<dbReference type="Gene3D" id="3.60.15.10">
    <property type="entry name" value="Ribonuclease Z/Hydroxyacylglutathione hydrolase-like"/>
    <property type="match status" value="1"/>
</dbReference>
<sequence length="362" mass="40522">MNDHPVWMSGPSNTLTRFGEIPLFREGLYSIAPDTYAWMVPNGSWGETNIGLIDCGGESVLIDTCWDLAFTQEMLQHFHGVLKNSPIEYVINTHGDGDHCWDNQLFANTPIIATNACIHSMHHYSPKSLTALTHAGRVLKRLPLGSVRKFAHYMSSMFAPYDFSDVQITPPTEGFNGQKCINVRGVDIVINEVGPGHTDGDAIVYVPDRKVAYAGDILFIGATPVMWAGPVKNICDALKQLLAFDATVIVPGHGAFAQPKDVQNLLDYWEYLQEHLFAQSNNGMSSIEAARYIALSDDFNQRPFAHWDSPERIITNAWNLYREWDIDQTSLPGTLETMNLLRHQATLAFDLNKASPKVMRHF</sequence>
<dbReference type="CDD" id="cd16282">
    <property type="entry name" value="metallo-hydrolase-like_MBL-fold"/>
    <property type="match status" value="1"/>
</dbReference>
<dbReference type="EMBL" id="CZQC01000054">
    <property type="protein sequence ID" value="CUS41824.1"/>
    <property type="molecule type" value="Genomic_DNA"/>
</dbReference>
<accession>A0A160TF39</accession>
<dbReference type="InterPro" id="IPR036866">
    <property type="entry name" value="RibonucZ/Hydroxyglut_hydro"/>
</dbReference>
<evidence type="ECO:0000313" key="2">
    <source>
        <dbReference type="EMBL" id="CUS41824.1"/>
    </source>
</evidence>
<organism evidence="2">
    <name type="scientific">hydrothermal vent metagenome</name>
    <dbReference type="NCBI Taxonomy" id="652676"/>
    <lineage>
        <taxon>unclassified sequences</taxon>
        <taxon>metagenomes</taxon>
        <taxon>ecological metagenomes</taxon>
    </lineage>
</organism>
<dbReference type="GO" id="GO:0004334">
    <property type="term" value="F:fumarylacetoacetase activity"/>
    <property type="evidence" value="ECO:0007669"/>
    <property type="project" value="UniProtKB-EC"/>
</dbReference>
<dbReference type="InterPro" id="IPR050855">
    <property type="entry name" value="NDM-1-like"/>
</dbReference>
<dbReference type="SUPFAM" id="SSF56281">
    <property type="entry name" value="Metallo-hydrolase/oxidoreductase"/>
    <property type="match status" value="1"/>
</dbReference>
<name>A0A160TF39_9ZZZZ</name>
<protein>
    <submittedName>
        <fullName evidence="2">Fumarylacetoacetase</fullName>
        <ecNumber evidence="2">3.7.1.2</ecNumber>
    </submittedName>
</protein>
<proteinExistence type="predicted"/>
<gene>
    <name evidence="2" type="ORF">MGWOODY_Tha2748</name>
</gene>
<keyword evidence="2" id="KW-0378">Hydrolase</keyword>
<dbReference type="AlphaFoldDB" id="A0A160TF39"/>
<evidence type="ECO:0000259" key="1">
    <source>
        <dbReference type="SMART" id="SM00849"/>
    </source>
</evidence>